<accession>A0ABW2LLK8</accession>
<evidence type="ECO:0000259" key="1">
    <source>
        <dbReference type="Pfam" id="PF02470"/>
    </source>
</evidence>
<dbReference type="Proteomes" id="UP001596504">
    <property type="component" value="Unassembled WGS sequence"/>
</dbReference>
<sequence>MSRRTRVLALCSALVLVTAGALWWMFSHTGTRITAHFDRAVGLYAGSSVRVLGVEVGRIEAVRPEGPTVRVDMRIDDEVRIPANAGALVVAPSLVSDRYVQLTPAYTGGPELPTGAVLERDRTATPAELDELVANVNALSQALGPDGANRHGALSDLINTSAATMRGNGQDLNTTIKRLGELSAVLSDNRGDLFATVDHLNEFTATLARSDQQIQEFHGRMADTTTFLAGEREQLGASLHELAGALGEVQRFVHDNREHVSSNVEQLTGITQALVDQREALAEVLDLMPLATTNFINAYDAASGSVTSRWQPNELTEPPVLMLCKLIANVTPAPPEEVPQALRDTCGELNDLVQGTAPLPSVGEVLGNLQVGAGEVPDRLERGPNPIPLPLVDALRKGAGQP</sequence>
<dbReference type="EMBL" id="JBHTCJ010000009">
    <property type="protein sequence ID" value="MFC7343394.1"/>
    <property type="molecule type" value="Genomic_DNA"/>
</dbReference>
<reference evidence="4" key="1">
    <citation type="journal article" date="2019" name="Int. J. Syst. Evol. Microbiol.">
        <title>The Global Catalogue of Microorganisms (GCM) 10K type strain sequencing project: providing services to taxonomists for standard genome sequencing and annotation.</title>
        <authorList>
            <consortium name="The Broad Institute Genomics Platform"/>
            <consortium name="The Broad Institute Genome Sequencing Center for Infectious Disease"/>
            <person name="Wu L."/>
            <person name="Ma J."/>
        </authorList>
    </citation>
    <scope>NUCLEOTIDE SEQUENCE [LARGE SCALE GENOMIC DNA]</scope>
    <source>
        <strain evidence="4">WLHS5</strain>
    </source>
</reference>
<gene>
    <name evidence="3" type="ORF">ACFQRI_18490</name>
</gene>
<dbReference type="InterPro" id="IPR052336">
    <property type="entry name" value="MlaD_Phospholipid_Transporter"/>
</dbReference>
<comment type="caution">
    <text evidence="3">The sequence shown here is derived from an EMBL/GenBank/DDBJ whole genome shotgun (WGS) entry which is preliminary data.</text>
</comment>
<dbReference type="Pfam" id="PF11887">
    <property type="entry name" value="Mce4_CUP1"/>
    <property type="match status" value="1"/>
</dbReference>
<dbReference type="Pfam" id="PF02470">
    <property type="entry name" value="MlaD"/>
    <property type="match status" value="1"/>
</dbReference>
<dbReference type="InterPro" id="IPR024516">
    <property type="entry name" value="Mce_C"/>
</dbReference>
<dbReference type="NCBIfam" id="TIGR00996">
    <property type="entry name" value="Mtu_fam_mce"/>
    <property type="match status" value="1"/>
</dbReference>
<organism evidence="3 4">
    <name type="scientific">Saccharopolyspora griseoalba</name>
    <dbReference type="NCBI Taxonomy" id="1431848"/>
    <lineage>
        <taxon>Bacteria</taxon>
        <taxon>Bacillati</taxon>
        <taxon>Actinomycetota</taxon>
        <taxon>Actinomycetes</taxon>
        <taxon>Pseudonocardiales</taxon>
        <taxon>Pseudonocardiaceae</taxon>
        <taxon>Saccharopolyspora</taxon>
    </lineage>
</organism>
<name>A0ABW2LLK8_9PSEU</name>
<evidence type="ECO:0000313" key="3">
    <source>
        <dbReference type="EMBL" id="MFC7343394.1"/>
    </source>
</evidence>
<proteinExistence type="predicted"/>
<dbReference type="PANTHER" id="PTHR33371:SF4">
    <property type="entry name" value="INTERMEMBRANE PHOSPHOLIPID TRANSPORT SYSTEM BINDING PROTEIN MLAD"/>
    <property type="match status" value="1"/>
</dbReference>
<keyword evidence="4" id="KW-1185">Reference proteome</keyword>
<protein>
    <submittedName>
        <fullName evidence="3">MCE family protein</fullName>
    </submittedName>
</protein>
<feature type="domain" description="Mce/MlaD" evidence="1">
    <location>
        <begin position="30"/>
        <end position="104"/>
    </location>
</feature>
<dbReference type="InterPro" id="IPR005693">
    <property type="entry name" value="Mce"/>
</dbReference>
<feature type="domain" description="Mammalian cell entry C-terminal" evidence="2">
    <location>
        <begin position="111"/>
        <end position="288"/>
    </location>
</feature>
<evidence type="ECO:0000259" key="2">
    <source>
        <dbReference type="Pfam" id="PF11887"/>
    </source>
</evidence>
<dbReference type="RefSeq" id="WP_380670233.1">
    <property type="nucleotide sequence ID" value="NZ_JBHTCJ010000009.1"/>
</dbReference>
<dbReference type="PANTHER" id="PTHR33371">
    <property type="entry name" value="INTERMEMBRANE PHOSPHOLIPID TRANSPORT SYSTEM BINDING PROTEIN MLAD-RELATED"/>
    <property type="match status" value="1"/>
</dbReference>
<evidence type="ECO:0000313" key="4">
    <source>
        <dbReference type="Proteomes" id="UP001596504"/>
    </source>
</evidence>
<dbReference type="InterPro" id="IPR003399">
    <property type="entry name" value="Mce/MlaD"/>
</dbReference>